<gene>
    <name evidence="1" type="ORF">NCTC12998_06714</name>
</gene>
<proteinExistence type="predicted"/>
<evidence type="ECO:0000313" key="1">
    <source>
        <dbReference type="EMBL" id="VFS89610.1"/>
    </source>
</evidence>
<organism evidence="1 2">
    <name type="scientific">Raoultella planticola</name>
    <name type="common">Klebsiella planticola</name>
    <dbReference type="NCBI Taxonomy" id="575"/>
    <lineage>
        <taxon>Bacteria</taxon>
        <taxon>Pseudomonadati</taxon>
        <taxon>Pseudomonadota</taxon>
        <taxon>Gammaproteobacteria</taxon>
        <taxon>Enterobacterales</taxon>
        <taxon>Enterobacteriaceae</taxon>
        <taxon>Klebsiella/Raoultella group</taxon>
        <taxon>Raoultella</taxon>
    </lineage>
</organism>
<sequence>MAMKAIRGDIQQTHLVEEVEVGDGAYRQNVVAPRMR</sequence>
<dbReference type="EMBL" id="CAADJE010000037">
    <property type="protein sequence ID" value="VFS89610.1"/>
    <property type="molecule type" value="Genomic_DNA"/>
</dbReference>
<evidence type="ECO:0000313" key="2">
    <source>
        <dbReference type="Proteomes" id="UP000345637"/>
    </source>
</evidence>
<name>A0A485CXY2_RAOPL</name>
<accession>A0A485CXY2</accession>
<dbReference type="AlphaFoldDB" id="A0A485CXY2"/>
<protein>
    <submittedName>
        <fullName evidence="1">Uncharacterized protein</fullName>
    </submittedName>
</protein>
<dbReference type="Proteomes" id="UP000345637">
    <property type="component" value="Unassembled WGS sequence"/>
</dbReference>
<reference evidence="1 2" key="1">
    <citation type="submission" date="2019-03" db="EMBL/GenBank/DDBJ databases">
        <authorList>
            <consortium name="Pathogen Informatics"/>
        </authorList>
    </citation>
    <scope>NUCLEOTIDE SEQUENCE [LARGE SCALE GENOMIC DNA]</scope>
    <source>
        <strain evidence="1 2">NCTC12998</strain>
    </source>
</reference>